<comment type="subcellular location">
    <subcellularLocation>
        <location evidence="1">Secreted</location>
        <location evidence="1">Cell wall</location>
    </subcellularLocation>
</comment>
<evidence type="ECO:0000256" key="2">
    <source>
        <dbReference type="ARBA" id="ARBA00008834"/>
    </source>
</evidence>
<dbReference type="PANTHER" id="PTHR31375">
    <property type="match status" value="1"/>
</dbReference>
<evidence type="ECO:0000256" key="10">
    <source>
        <dbReference type="ARBA" id="ARBA00048766"/>
    </source>
</evidence>
<dbReference type="AlphaFoldDB" id="A0A8J5HKI9"/>
<comment type="catalytic activity">
    <reaction evidence="10">
        <text>[(1-&gt;4)-alpha-D-galacturonosyl](n) + H2O = alpha-D-galacturonate + [(1-&gt;4)-alpha-D-galacturonosyl](n-1)</text>
        <dbReference type="Rhea" id="RHEA:14117"/>
        <dbReference type="Rhea" id="RHEA-COMP:14570"/>
        <dbReference type="Rhea" id="RHEA-COMP:14572"/>
        <dbReference type="ChEBI" id="CHEBI:15377"/>
        <dbReference type="ChEBI" id="CHEBI:58658"/>
        <dbReference type="ChEBI" id="CHEBI:140523"/>
        <dbReference type="EC" id="3.2.1.67"/>
    </reaction>
</comment>
<evidence type="ECO:0000256" key="9">
    <source>
        <dbReference type="ARBA" id="ARBA00043142"/>
    </source>
</evidence>
<evidence type="ECO:0000256" key="5">
    <source>
        <dbReference type="ARBA" id="ARBA00022801"/>
    </source>
</evidence>
<evidence type="ECO:0000256" key="16">
    <source>
        <dbReference type="SAM" id="SignalP"/>
    </source>
</evidence>
<evidence type="ECO:0000256" key="14">
    <source>
        <dbReference type="PROSITE-ProRule" id="PRU10052"/>
    </source>
</evidence>
<dbReference type="InterPro" id="IPR006626">
    <property type="entry name" value="PbH1"/>
</dbReference>
<keyword evidence="4" id="KW-0964">Secreted</keyword>
<evidence type="ECO:0000256" key="4">
    <source>
        <dbReference type="ARBA" id="ARBA00022525"/>
    </source>
</evidence>
<keyword evidence="6 15" id="KW-0326">Glycosidase</keyword>
<dbReference type="GO" id="GO:0071555">
    <property type="term" value="P:cell wall organization"/>
    <property type="evidence" value="ECO:0007669"/>
    <property type="project" value="UniProtKB-KW"/>
</dbReference>
<feature type="chain" id="PRO_5035161094" description="Exopolygalacturonase" evidence="16">
    <location>
        <begin position="24"/>
        <end position="399"/>
    </location>
</feature>
<dbReference type="Proteomes" id="UP000734854">
    <property type="component" value="Unassembled WGS sequence"/>
</dbReference>
<reference evidence="17 18" key="1">
    <citation type="submission" date="2020-08" db="EMBL/GenBank/DDBJ databases">
        <title>Plant Genome Project.</title>
        <authorList>
            <person name="Zhang R.-G."/>
        </authorList>
    </citation>
    <scope>NUCLEOTIDE SEQUENCE [LARGE SCALE GENOMIC DNA]</scope>
    <source>
        <tissue evidence="17">Rhizome</tissue>
    </source>
</reference>
<keyword evidence="5 15" id="KW-0378">Hydrolase</keyword>
<feature type="active site" evidence="14">
    <location>
        <position position="242"/>
    </location>
</feature>
<evidence type="ECO:0000256" key="12">
    <source>
        <dbReference type="ARBA" id="ARBA00068298"/>
    </source>
</evidence>
<evidence type="ECO:0000256" key="11">
    <source>
        <dbReference type="ARBA" id="ARBA00057651"/>
    </source>
</evidence>
<dbReference type="GO" id="GO:0004650">
    <property type="term" value="F:polygalacturonase activity"/>
    <property type="evidence" value="ECO:0007669"/>
    <property type="project" value="InterPro"/>
</dbReference>
<evidence type="ECO:0000256" key="13">
    <source>
        <dbReference type="ARBA" id="ARBA00083621"/>
    </source>
</evidence>
<evidence type="ECO:0000256" key="3">
    <source>
        <dbReference type="ARBA" id="ARBA00022512"/>
    </source>
</evidence>
<keyword evidence="16" id="KW-0732">Signal</keyword>
<feature type="signal peptide" evidence="16">
    <location>
        <begin position="1"/>
        <end position="23"/>
    </location>
</feature>
<dbReference type="InterPro" id="IPR012334">
    <property type="entry name" value="Pectin_lyas_fold"/>
</dbReference>
<protein>
    <recommendedName>
        <fullName evidence="12">Exopolygalacturonase</fullName>
        <ecNumber evidence="8">3.2.1.67</ecNumber>
    </recommendedName>
    <alternativeName>
        <fullName evidence="9">Galacturan 1,4-alpha-galacturonidase</fullName>
    </alternativeName>
    <alternativeName>
        <fullName evidence="13">Pectinase</fullName>
    </alternativeName>
</protein>
<organism evidence="17 18">
    <name type="scientific">Zingiber officinale</name>
    <name type="common">Ginger</name>
    <name type="synonym">Amomum zingiber</name>
    <dbReference type="NCBI Taxonomy" id="94328"/>
    <lineage>
        <taxon>Eukaryota</taxon>
        <taxon>Viridiplantae</taxon>
        <taxon>Streptophyta</taxon>
        <taxon>Embryophyta</taxon>
        <taxon>Tracheophyta</taxon>
        <taxon>Spermatophyta</taxon>
        <taxon>Magnoliopsida</taxon>
        <taxon>Liliopsida</taxon>
        <taxon>Zingiberales</taxon>
        <taxon>Zingiberaceae</taxon>
        <taxon>Zingiber</taxon>
    </lineage>
</organism>
<dbReference type="Pfam" id="PF00295">
    <property type="entry name" value="Glyco_hydro_28"/>
    <property type="match status" value="1"/>
</dbReference>
<evidence type="ECO:0000256" key="15">
    <source>
        <dbReference type="RuleBase" id="RU361169"/>
    </source>
</evidence>
<comment type="function">
    <text evidence="11">May function in depolymerizing pectin during pollen development, germination, and tube growth. Acts as an exo-polygalacturonase.</text>
</comment>
<keyword evidence="7" id="KW-0961">Cell wall biogenesis/degradation</keyword>
<dbReference type="EMBL" id="JACMSC010000004">
    <property type="protein sequence ID" value="KAG6526317.1"/>
    <property type="molecule type" value="Genomic_DNA"/>
</dbReference>
<dbReference type="GO" id="GO:0005975">
    <property type="term" value="P:carbohydrate metabolic process"/>
    <property type="evidence" value="ECO:0007669"/>
    <property type="project" value="InterPro"/>
</dbReference>
<evidence type="ECO:0000256" key="1">
    <source>
        <dbReference type="ARBA" id="ARBA00004191"/>
    </source>
</evidence>
<dbReference type="InterPro" id="IPR011050">
    <property type="entry name" value="Pectin_lyase_fold/virulence"/>
</dbReference>
<dbReference type="SUPFAM" id="SSF51126">
    <property type="entry name" value="Pectin lyase-like"/>
    <property type="match status" value="1"/>
</dbReference>
<accession>A0A8J5HKI9</accession>
<dbReference type="InterPro" id="IPR000743">
    <property type="entry name" value="Glyco_hydro_28"/>
</dbReference>
<comment type="caution">
    <text evidence="17">The sequence shown here is derived from an EMBL/GenBank/DDBJ whole genome shotgun (WGS) entry which is preliminary data.</text>
</comment>
<sequence>MGSVYAIFKFTLLFSTWYIRCVAQSNGVYNVKDHGATGNGQTDDTKAFQAAWNASCAANGWSTMLVPEGSYLVGPLAFKGPCKGVKRLELRGQLLASTNLNAYTNNWIDFQYIDGLIVYGGGIFNGQGALAWPHNECPKKWSCKLLPMSLVFSFVSNAVVKNISSIDSKLFHIHIFSSKNLEFQSLKISAPGNSPNTDGIHIADSTNITIANAIIGTGDDCISIGPGNTNLTILNVLCGPGHGISVGSLGKNSNEKDVVGLTVRNCAFNGTTNGLRIKTWKSSPVPLTAAHFVYENIIMHNVYNPIIIDQEYCPYVSCVEKDPSRVQIHDIKFTNVRGTSSSREAIKFVCSRSVPCASVELNDIDLHYTGDATGNAIATSTCLNIQGRSNGNVKPSSCI</sequence>
<dbReference type="SMART" id="SM00710">
    <property type="entry name" value="PbH1"/>
    <property type="match status" value="5"/>
</dbReference>
<dbReference type="PROSITE" id="PS00502">
    <property type="entry name" value="POLYGALACTURONASE"/>
    <property type="match status" value="1"/>
</dbReference>
<comment type="similarity">
    <text evidence="2 15">Belongs to the glycosyl hydrolase 28 family.</text>
</comment>
<proteinExistence type="inferred from homology"/>
<dbReference type="Gene3D" id="2.160.20.10">
    <property type="entry name" value="Single-stranded right-handed beta-helix, Pectin lyase-like"/>
    <property type="match status" value="1"/>
</dbReference>
<evidence type="ECO:0000256" key="7">
    <source>
        <dbReference type="ARBA" id="ARBA00023316"/>
    </source>
</evidence>
<dbReference type="FunFam" id="2.160.20.10:FF:000004">
    <property type="entry name" value="Pectin lyase-like superfamily protein"/>
    <property type="match status" value="1"/>
</dbReference>
<evidence type="ECO:0000313" key="17">
    <source>
        <dbReference type="EMBL" id="KAG6526317.1"/>
    </source>
</evidence>
<dbReference type="EC" id="3.2.1.67" evidence="8"/>
<evidence type="ECO:0000313" key="18">
    <source>
        <dbReference type="Proteomes" id="UP000734854"/>
    </source>
</evidence>
<keyword evidence="3" id="KW-0134">Cell wall</keyword>
<evidence type="ECO:0000256" key="6">
    <source>
        <dbReference type="ARBA" id="ARBA00023295"/>
    </source>
</evidence>
<keyword evidence="18" id="KW-1185">Reference proteome</keyword>
<dbReference type="GO" id="GO:0047911">
    <property type="term" value="F:galacturan 1,4-alpha-galacturonidase activity"/>
    <property type="evidence" value="ECO:0007669"/>
    <property type="project" value="UniProtKB-EC"/>
</dbReference>
<gene>
    <name evidence="17" type="ORF">ZIOFF_016300</name>
</gene>
<evidence type="ECO:0000256" key="8">
    <source>
        <dbReference type="ARBA" id="ARBA00038933"/>
    </source>
</evidence>
<name>A0A8J5HKI9_ZINOF</name>